<dbReference type="Proteomes" id="UP001150603">
    <property type="component" value="Unassembled WGS sequence"/>
</dbReference>
<name>A0ACC1JC76_9FUNG</name>
<accession>A0ACC1JC76</accession>
<comment type="caution">
    <text evidence="1">The sequence shown here is derived from an EMBL/GenBank/DDBJ whole genome shotgun (WGS) entry which is preliminary data.</text>
</comment>
<keyword evidence="2" id="KW-1185">Reference proteome</keyword>
<dbReference type="EMBL" id="JANBPW010001104">
    <property type="protein sequence ID" value="KAJ1946123.1"/>
    <property type="molecule type" value="Genomic_DNA"/>
</dbReference>
<proteinExistence type="predicted"/>
<gene>
    <name evidence="1" type="primary">GDI1</name>
    <name evidence="1" type="ORF">FBU59_002110</name>
</gene>
<evidence type="ECO:0000313" key="1">
    <source>
        <dbReference type="EMBL" id="KAJ1946123.1"/>
    </source>
</evidence>
<sequence>MDEEYDVVVLGTGLTECVLSGILSVEGKKVLHMDRNDYYGGDCASLNLTQLYAKFRDGATPPSTLGRDRDYNIDLIPKFLMADEGLVKVLVYTDVTRYLEFKQISASLVYRDGNINKVPTTQMEAVASPLMGFFEKRRAKKFFEFLQGWRDNDPATHQGLDLDKDSMEHVYKHFGLDNGTQDFIGHAMALYLNDDYKTRPARTTYDRIVMYTNSVARYGKSPYIYPGYGLGELPQGFARLSAIYGGTYMLAQPVDEVVRDADGKFVGVRSGDQTVKAKQVIGDPSYFRDSVRKTGRVIRATCFLKHPIANIDDADSAQIILPQNQIARNHDIYITYLSAGHNVCPKGYYVASISTIAETQDDPKNEIAAALKLLGEIDEIFVSVSDLYEPAADGSSDSVFVSRSYDATSHFETVYDDIRDIYRRVTGNELALKKRPTAEEEQAAAMGQ</sequence>
<organism evidence="1 2">
    <name type="scientific">Linderina macrospora</name>
    <dbReference type="NCBI Taxonomy" id="4868"/>
    <lineage>
        <taxon>Eukaryota</taxon>
        <taxon>Fungi</taxon>
        <taxon>Fungi incertae sedis</taxon>
        <taxon>Zoopagomycota</taxon>
        <taxon>Kickxellomycotina</taxon>
        <taxon>Kickxellomycetes</taxon>
        <taxon>Kickxellales</taxon>
        <taxon>Kickxellaceae</taxon>
        <taxon>Linderina</taxon>
    </lineage>
</organism>
<evidence type="ECO:0000313" key="2">
    <source>
        <dbReference type="Proteomes" id="UP001150603"/>
    </source>
</evidence>
<reference evidence="1" key="1">
    <citation type="submission" date="2022-07" db="EMBL/GenBank/DDBJ databases">
        <title>Phylogenomic reconstructions and comparative analyses of Kickxellomycotina fungi.</title>
        <authorList>
            <person name="Reynolds N.K."/>
            <person name="Stajich J.E."/>
            <person name="Barry K."/>
            <person name="Grigoriev I.V."/>
            <person name="Crous P."/>
            <person name="Smith M.E."/>
        </authorList>
    </citation>
    <scope>NUCLEOTIDE SEQUENCE</scope>
    <source>
        <strain evidence="1">NRRL 5244</strain>
    </source>
</reference>
<protein>
    <submittedName>
        <fullName evidence="1">Rab GDP dissociation inhibitor alpha</fullName>
    </submittedName>
</protein>